<dbReference type="Pfam" id="PF25019">
    <property type="entry name" value="LRR_R13L1-DRL21"/>
    <property type="match status" value="1"/>
</dbReference>
<evidence type="ECO:0000256" key="3">
    <source>
        <dbReference type="ARBA" id="ARBA00022741"/>
    </source>
</evidence>
<dbReference type="SUPFAM" id="SSF52058">
    <property type="entry name" value="L domain-like"/>
    <property type="match status" value="2"/>
</dbReference>
<evidence type="ECO:0000256" key="1">
    <source>
        <dbReference type="ARBA" id="ARBA00022614"/>
    </source>
</evidence>
<sequence>MAAEMVVGAVVSASIEFLLGKIASSDLASYLRGKKGSGFDGLLQKLETSFLSLSAVLADAELKQIRNPAVEMWLDKLQDAVDDAEDLFDDIEYDALKLKVETESRTGISKVRNFKFFSTITNSTDRKRKTRMKKILAKLDDFEKQRYILDLKEDVKKISSRRPPSTSLIDDSEVYGRDDEKDVLRKILLSDEVGSKKTCVIPIVGMGGIGKTTLAQAVYNDEEVTEYFDLKAWVCVSDEFDVCKVTKTVLEAVTRKACDVKDLDVLQVNIQEKLKEKKFLIVLDDVWNENYDFWDTMRMPFKDGAQGSKIIVTTRSVKVASIMGTVGSRHLKELNEEACLKLLAKHAFGNDDLTIKSDLEVIGKKIVKKCKGLPLAVKALGGLLRSTHVEEWEGIAKSDVLDFPNQGENILPALRLSYHYLPSYLKRCFAYCSLFPKDYEFEKEELVLQWMAQNLLDYPRRNKKMEEVGYEYCNDLVSRSFFLYSSADRSRFVMHDLMVDLAKFVTRRKYFLIQEGKSNEIELTKKARHIAYDKDLHNCNEMSNLISKATCLRTFLPLKLHSIDFYFEIMELQVPNVLRLRCLRYLSLSGYQNVKQLPKSIVGLRHLRYLDLSHTSIKVLPKSLCMLYNLQTLKLFHCYHLTKLPKSFHRLINLRYLDVKGSGIVEMPKHIRKLKSLQHLSTFVVGKNNGAKIGELGKLSDLRGRLSIYNLENVVNANDDACAAKLRDKKQLEELEFNWDYISNVHEREWVLLDNLLPNKTLKVLRINKYGGMTFPKWLGDQSLCNLVGLSLSDCKFCHTLPSLGQLLSLKTLSIRNFDAIEKVGIEFYGACSLMVKSFASLESLEFCDMLNWKDWSMPVKNAVAFPKLRTLSLQYCVRLTGDLPCLLPSLTKISIFSCPEIASSLPTMPAISEVVLRHCKRLVGFQAVESFSCLQNTEIVDYFDDPKTSRYSLANVRNLYIAGCVNFEFPLQHKYESLQKLLIERNSCGSIKSLPLDSLPNIRNLHFADCQNLESFSLCEALKSLSSLDIDNCPNFTFFPESNLHCPILTQLKLQNCKKLKFLPDQLRSLLPCLQHLEVRNCPELESLPRYGLPFSLHKLSIDNCDKVISSRKNWNLQALPNLTRFTVENYGYEDVESFPEEGLLPTTLTQLVIFEFDCLKTLDKKGFQELTSLKDLNIFGCPKLETLPVEGLPASLENLRIWGCPLMEEKCQRENGEHWKKIACIPYIFIGCEQFQPLSQ</sequence>
<dbReference type="InterPro" id="IPR027417">
    <property type="entry name" value="P-loop_NTPase"/>
</dbReference>
<feature type="domain" description="R13L1/DRL21-like LRR repeat region" evidence="9">
    <location>
        <begin position="693"/>
        <end position="817"/>
    </location>
</feature>
<gene>
    <name evidence="10" type="ORF">PanWU01x14_344520</name>
</gene>
<protein>
    <submittedName>
        <fullName evidence="10">NB-ARC domain, LRR domain containing protein</fullName>
    </submittedName>
</protein>
<dbReference type="Proteomes" id="UP000237105">
    <property type="component" value="Unassembled WGS sequence"/>
</dbReference>
<evidence type="ECO:0000259" key="6">
    <source>
        <dbReference type="Pfam" id="PF00931"/>
    </source>
</evidence>
<evidence type="ECO:0000259" key="8">
    <source>
        <dbReference type="Pfam" id="PF23559"/>
    </source>
</evidence>
<dbReference type="Gene3D" id="1.10.8.430">
    <property type="entry name" value="Helical domain of apoptotic protease-activating factors"/>
    <property type="match status" value="1"/>
</dbReference>
<dbReference type="SUPFAM" id="SSF52540">
    <property type="entry name" value="P-loop containing nucleoside triphosphate hydrolases"/>
    <property type="match status" value="1"/>
</dbReference>
<feature type="domain" description="NB-ARC" evidence="6">
    <location>
        <begin position="180"/>
        <end position="351"/>
    </location>
</feature>
<keyword evidence="2" id="KW-0677">Repeat</keyword>
<accession>A0A2P5AD11</accession>
<dbReference type="InterPro" id="IPR002182">
    <property type="entry name" value="NB-ARC"/>
</dbReference>
<dbReference type="Pfam" id="PF23559">
    <property type="entry name" value="WHD_DRP"/>
    <property type="match status" value="1"/>
</dbReference>
<dbReference type="InterPro" id="IPR036388">
    <property type="entry name" value="WH-like_DNA-bd_sf"/>
</dbReference>
<keyword evidence="11" id="KW-1185">Reference proteome</keyword>
<evidence type="ECO:0000259" key="9">
    <source>
        <dbReference type="Pfam" id="PF25019"/>
    </source>
</evidence>
<feature type="domain" description="Disease resistance N-terminal" evidence="7">
    <location>
        <begin position="16"/>
        <end position="104"/>
    </location>
</feature>
<evidence type="ECO:0000256" key="5">
    <source>
        <dbReference type="ARBA" id="ARBA00022840"/>
    </source>
</evidence>
<evidence type="ECO:0000313" key="10">
    <source>
        <dbReference type="EMBL" id="PON34422.1"/>
    </source>
</evidence>
<evidence type="ECO:0000259" key="7">
    <source>
        <dbReference type="Pfam" id="PF18052"/>
    </source>
</evidence>
<evidence type="ECO:0000313" key="11">
    <source>
        <dbReference type="Proteomes" id="UP000237105"/>
    </source>
</evidence>
<feature type="domain" description="Disease resistance protein winged helix" evidence="8">
    <location>
        <begin position="434"/>
        <end position="502"/>
    </location>
</feature>
<dbReference type="PANTHER" id="PTHR36766:SF51">
    <property type="entry name" value="DISEASE RESISTANCE RPP13-LIKE PROTEIN 1"/>
    <property type="match status" value="1"/>
</dbReference>
<name>A0A2P5AD11_PARAD</name>
<dbReference type="InterPro" id="IPR058922">
    <property type="entry name" value="WHD_DRP"/>
</dbReference>
<evidence type="ECO:0000256" key="2">
    <source>
        <dbReference type="ARBA" id="ARBA00022737"/>
    </source>
</evidence>
<dbReference type="Pfam" id="PF00931">
    <property type="entry name" value="NB-ARC"/>
    <property type="match status" value="1"/>
</dbReference>
<dbReference type="FunFam" id="3.40.50.300:FF:001091">
    <property type="entry name" value="Probable disease resistance protein At1g61300"/>
    <property type="match status" value="1"/>
</dbReference>
<reference evidence="11" key="1">
    <citation type="submission" date="2016-06" db="EMBL/GenBank/DDBJ databases">
        <title>Parallel loss of symbiosis genes in relatives of nitrogen-fixing non-legume Parasponia.</title>
        <authorList>
            <person name="Van Velzen R."/>
            <person name="Holmer R."/>
            <person name="Bu F."/>
            <person name="Rutten L."/>
            <person name="Van Zeijl A."/>
            <person name="Liu W."/>
            <person name="Santuari L."/>
            <person name="Cao Q."/>
            <person name="Sharma T."/>
            <person name="Shen D."/>
            <person name="Roswanjaya Y."/>
            <person name="Wardhani T."/>
            <person name="Kalhor M.S."/>
            <person name="Jansen J."/>
            <person name="Van den Hoogen J."/>
            <person name="Gungor B."/>
            <person name="Hartog M."/>
            <person name="Hontelez J."/>
            <person name="Verver J."/>
            <person name="Yang W.-C."/>
            <person name="Schijlen E."/>
            <person name="Repin R."/>
            <person name="Schilthuizen M."/>
            <person name="Schranz E."/>
            <person name="Heidstra R."/>
            <person name="Miyata K."/>
            <person name="Fedorova E."/>
            <person name="Kohlen W."/>
            <person name="Bisseling T."/>
            <person name="Smit S."/>
            <person name="Geurts R."/>
        </authorList>
    </citation>
    <scope>NUCLEOTIDE SEQUENCE [LARGE SCALE GENOMIC DNA]</scope>
    <source>
        <strain evidence="11">cv. WU1-14</strain>
    </source>
</reference>
<dbReference type="FunFam" id="1.10.10.10:FF:000322">
    <property type="entry name" value="Probable disease resistance protein At1g63360"/>
    <property type="match status" value="1"/>
</dbReference>
<dbReference type="GO" id="GO:0005524">
    <property type="term" value="F:ATP binding"/>
    <property type="evidence" value="ECO:0007669"/>
    <property type="project" value="UniProtKB-KW"/>
</dbReference>
<dbReference type="EMBL" id="JXTB01000660">
    <property type="protein sequence ID" value="PON34422.1"/>
    <property type="molecule type" value="Genomic_DNA"/>
</dbReference>
<dbReference type="InterPro" id="IPR042197">
    <property type="entry name" value="Apaf_helical"/>
</dbReference>
<comment type="caution">
    <text evidence="10">The sequence shown here is derived from an EMBL/GenBank/DDBJ whole genome shotgun (WGS) entry which is preliminary data.</text>
</comment>
<organism evidence="10 11">
    <name type="scientific">Parasponia andersonii</name>
    <name type="common">Sponia andersonii</name>
    <dbReference type="NCBI Taxonomy" id="3476"/>
    <lineage>
        <taxon>Eukaryota</taxon>
        <taxon>Viridiplantae</taxon>
        <taxon>Streptophyta</taxon>
        <taxon>Embryophyta</taxon>
        <taxon>Tracheophyta</taxon>
        <taxon>Spermatophyta</taxon>
        <taxon>Magnoliopsida</taxon>
        <taxon>eudicotyledons</taxon>
        <taxon>Gunneridae</taxon>
        <taxon>Pentapetalae</taxon>
        <taxon>rosids</taxon>
        <taxon>fabids</taxon>
        <taxon>Rosales</taxon>
        <taxon>Cannabaceae</taxon>
        <taxon>Parasponia</taxon>
    </lineage>
</organism>
<dbReference type="InterPro" id="IPR056789">
    <property type="entry name" value="LRR_R13L1-DRL21"/>
</dbReference>
<dbReference type="GO" id="GO:0043531">
    <property type="term" value="F:ADP binding"/>
    <property type="evidence" value="ECO:0007669"/>
    <property type="project" value="InterPro"/>
</dbReference>
<keyword evidence="4" id="KW-0611">Plant defense</keyword>
<dbReference type="Pfam" id="PF18052">
    <property type="entry name" value="Rx_N"/>
    <property type="match status" value="1"/>
</dbReference>
<dbReference type="Gene3D" id="1.20.5.4130">
    <property type="match status" value="1"/>
</dbReference>
<keyword evidence="1" id="KW-0433">Leucine-rich repeat</keyword>
<dbReference type="Gene3D" id="1.10.10.10">
    <property type="entry name" value="Winged helix-like DNA-binding domain superfamily/Winged helix DNA-binding domain"/>
    <property type="match status" value="1"/>
</dbReference>
<dbReference type="InterPro" id="IPR032675">
    <property type="entry name" value="LRR_dom_sf"/>
</dbReference>
<dbReference type="Gene3D" id="3.80.10.10">
    <property type="entry name" value="Ribonuclease Inhibitor"/>
    <property type="match status" value="4"/>
</dbReference>
<dbReference type="GO" id="GO:0006952">
    <property type="term" value="P:defense response"/>
    <property type="evidence" value="ECO:0007669"/>
    <property type="project" value="UniProtKB-KW"/>
</dbReference>
<keyword evidence="5" id="KW-0067">ATP-binding</keyword>
<dbReference type="PRINTS" id="PR00364">
    <property type="entry name" value="DISEASERSIST"/>
</dbReference>
<evidence type="ECO:0000256" key="4">
    <source>
        <dbReference type="ARBA" id="ARBA00022821"/>
    </source>
</evidence>
<dbReference type="GO" id="GO:0051707">
    <property type="term" value="P:response to other organism"/>
    <property type="evidence" value="ECO:0007669"/>
    <property type="project" value="UniProtKB-ARBA"/>
</dbReference>
<dbReference type="InterPro" id="IPR041118">
    <property type="entry name" value="Rx_N"/>
</dbReference>
<dbReference type="Gene3D" id="3.40.50.300">
    <property type="entry name" value="P-loop containing nucleotide triphosphate hydrolases"/>
    <property type="match status" value="1"/>
</dbReference>
<dbReference type="OrthoDB" id="1182803at2759"/>
<proteinExistence type="predicted"/>
<dbReference type="AlphaFoldDB" id="A0A2P5AD11"/>
<keyword evidence="3" id="KW-0547">Nucleotide-binding</keyword>
<dbReference type="PANTHER" id="PTHR36766">
    <property type="entry name" value="PLANT BROAD-SPECTRUM MILDEW RESISTANCE PROTEIN RPW8"/>
    <property type="match status" value="1"/>
</dbReference>